<evidence type="ECO:0000313" key="2">
    <source>
        <dbReference type="EMBL" id="KAK7032058.1"/>
    </source>
</evidence>
<evidence type="ECO:0000256" key="1">
    <source>
        <dbReference type="SAM" id="MobiDB-lite"/>
    </source>
</evidence>
<dbReference type="Proteomes" id="UP001383192">
    <property type="component" value="Unassembled WGS sequence"/>
</dbReference>
<organism evidence="2 3">
    <name type="scientific">Paramarasmius palmivorus</name>
    <dbReference type="NCBI Taxonomy" id="297713"/>
    <lineage>
        <taxon>Eukaryota</taxon>
        <taxon>Fungi</taxon>
        <taxon>Dikarya</taxon>
        <taxon>Basidiomycota</taxon>
        <taxon>Agaricomycotina</taxon>
        <taxon>Agaricomycetes</taxon>
        <taxon>Agaricomycetidae</taxon>
        <taxon>Agaricales</taxon>
        <taxon>Marasmiineae</taxon>
        <taxon>Marasmiaceae</taxon>
        <taxon>Paramarasmius</taxon>
    </lineage>
</organism>
<dbReference type="EMBL" id="JAYKXP010000068">
    <property type="protein sequence ID" value="KAK7032058.1"/>
    <property type="molecule type" value="Genomic_DNA"/>
</dbReference>
<reference evidence="2 3" key="1">
    <citation type="submission" date="2024-01" db="EMBL/GenBank/DDBJ databases">
        <title>A draft genome for a cacao thread blight-causing isolate of Paramarasmius palmivorus.</title>
        <authorList>
            <person name="Baruah I.K."/>
            <person name="Bukari Y."/>
            <person name="Amoako-Attah I."/>
            <person name="Meinhardt L.W."/>
            <person name="Bailey B.A."/>
            <person name="Cohen S.P."/>
        </authorList>
    </citation>
    <scope>NUCLEOTIDE SEQUENCE [LARGE SCALE GENOMIC DNA]</scope>
    <source>
        <strain evidence="2 3">GH-12</strain>
    </source>
</reference>
<gene>
    <name evidence="2" type="ORF">VNI00_013427</name>
</gene>
<keyword evidence="3" id="KW-1185">Reference proteome</keyword>
<evidence type="ECO:0000313" key="3">
    <source>
        <dbReference type="Proteomes" id="UP001383192"/>
    </source>
</evidence>
<sequence>MAEPDHSVPAYVSYDNPRAQSSSSDDDRTNRLVLNYVQFILHYIGHGVWNEFRALQVTTGTIIAGIAVLGCFTKVDADLPMELFVIAKHAPDILQFLLDAGYTFKPSMPESMWPADWSDIIWEEVGNSNTPDANMSMYTRILNKFAHVANVYVFRGPFKQEIRVVATNYSPFDLIFAMPSTRYMNFITGTHMFMLFPRTTLHQRATIDFEVPQGVNFSIRESAFFDEPISVNPFLTALHVL</sequence>
<name>A0AAW0C3B3_9AGAR</name>
<dbReference type="AlphaFoldDB" id="A0AAW0C3B3"/>
<protein>
    <submittedName>
        <fullName evidence="2">Uncharacterized protein</fullName>
    </submittedName>
</protein>
<feature type="region of interest" description="Disordered" evidence="1">
    <location>
        <begin position="1"/>
        <end position="26"/>
    </location>
</feature>
<comment type="caution">
    <text evidence="2">The sequence shown here is derived from an EMBL/GenBank/DDBJ whole genome shotgun (WGS) entry which is preliminary data.</text>
</comment>
<proteinExistence type="predicted"/>
<accession>A0AAW0C3B3</accession>